<evidence type="ECO:0000256" key="5">
    <source>
        <dbReference type="ARBA" id="ARBA00023004"/>
    </source>
</evidence>
<evidence type="ECO:0000256" key="3">
    <source>
        <dbReference type="ARBA" id="ARBA00022617"/>
    </source>
</evidence>
<dbReference type="InterPro" id="IPR001128">
    <property type="entry name" value="Cyt_P450"/>
</dbReference>
<reference evidence="10 11" key="1">
    <citation type="journal article" date="2015" name="BMC Genomics">
        <title>Gene expression during zombie ant biting behavior reflects the complexity underlying fungal parasitic behavioral manipulation.</title>
        <authorList>
            <person name="de Bekker C."/>
            <person name="Ohm R.A."/>
            <person name="Loreto R.G."/>
            <person name="Sebastian A."/>
            <person name="Albert I."/>
            <person name="Merrow M."/>
            <person name="Brachmann A."/>
            <person name="Hughes D.P."/>
        </authorList>
    </citation>
    <scope>NUCLEOTIDE SEQUENCE [LARGE SCALE GENOMIC DNA]</scope>
    <source>
        <strain evidence="10 11">SC16a</strain>
    </source>
</reference>
<keyword evidence="8" id="KW-0560">Oxidoreductase</keyword>
<organism evidence="10 11">
    <name type="scientific">Ophiocordyceps unilateralis</name>
    <name type="common">Zombie-ant fungus</name>
    <name type="synonym">Torrubia unilateralis</name>
    <dbReference type="NCBI Taxonomy" id="268505"/>
    <lineage>
        <taxon>Eukaryota</taxon>
        <taxon>Fungi</taxon>
        <taxon>Dikarya</taxon>
        <taxon>Ascomycota</taxon>
        <taxon>Pezizomycotina</taxon>
        <taxon>Sordariomycetes</taxon>
        <taxon>Hypocreomycetidae</taxon>
        <taxon>Hypocreales</taxon>
        <taxon>Ophiocordycipitaceae</taxon>
        <taxon>Ophiocordyceps</taxon>
    </lineage>
</organism>
<feature type="transmembrane region" description="Helical" evidence="9">
    <location>
        <begin position="25"/>
        <end position="46"/>
    </location>
</feature>
<dbReference type="PRINTS" id="PR00465">
    <property type="entry name" value="EP450IV"/>
</dbReference>
<dbReference type="AlphaFoldDB" id="A0A2A9PJ30"/>
<dbReference type="GO" id="GO:0020037">
    <property type="term" value="F:heme binding"/>
    <property type="evidence" value="ECO:0007669"/>
    <property type="project" value="InterPro"/>
</dbReference>
<dbReference type="Pfam" id="PF00067">
    <property type="entry name" value="p450"/>
    <property type="match status" value="1"/>
</dbReference>
<dbReference type="InterPro" id="IPR017972">
    <property type="entry name" value="Cyt_P450_CS"/>
</dbReference>
<dbReference type="PROSITE" id="PS00086">
    <property type="entry name" value="CYTOCHROME_P450"/>
    <property type="match status" value="1"/>
</dbReference>
<evidence type="ECO:0000256" key="4">
    <source>
        <dbReference type="ARBA" id="ARBA00022723"/>
    </source>
</evidence>
<dbReference type="PANTHER" id="PTHR24305">
    <property type="entry name" value="CYTOCHROME P450"/>
    <property type="match status" value="1"/>
</dbReference>
<keyword evidence="6 8" id="KW-0503">Monooxygenase</keyword>
<evidence type="ECO:0000313" key="11">
    <source>
        <dbReference type="Proteomes" id="UP000037136"/>
    </source>
</evidence>
<keyword evidence="3 7" id="KW-0349">Heme</keyword>
<dbReference type="OrthoDB" id="3934656at2759"/>
<dbReference type="EMBL" id="LAZP02000101">
    <property type="protein sequence ID" value="PFH60897.1"/>
    <property type="molecule type" value="Genomic_DNA"/>
</dbReference>
<protein>
    <recommendedName>
        <fullName evidence="12">Cytochrome P450</fullName>
    </recommendedName>
</protein>
<keyword evidence="5 7" id="KW-0408">Iron</keyword>
<dbReference type="Proteomes" id="UP000037136">
    <property type="component" value="Unassembled WGS sequence"/>
</dbReference>
<evidence type="ECO:0008006" key="12">
    <source>
        <dbReference type="Google" id="ProtNLM"/>
    </source>
</evidence>
<dbReference type="InterPro" id="IPR002403">
    <property type="entry name" value="Cyt_P450_E_grp-IV"/>
</dbReference>
<evidence type="ECO:0000256" key="9">
    <source>
        <dbReference type="SAM" id="Phobius"/>
    </source>
</evidence>
<dbReference type="PANTHER" id="PTHR24305:SF232">
    <property type="entry name" value="P450, PUTATIVE (EUROFUNG)-RELATED"/>
    <property type="match status" value="1"/>
</dbReference>
<feature type="binding site" description="axial binding residue" evidence="7">
    <location>
        <position position="476"/>
    </location>
    <ligand>
        <name>heme</name>
        <dbReference type="ChEBI" id="CHEBI:30413"/>
    </ligand>
    <ligandPart>
        <name>Fe</name>
        <dbReference type="ChEBI" id="CHEBI:18248"/>
    </ligandPart>
</feature>
<gene>
    <name evidence="10" type="ORF">XA68_10142</name>
</gene>
<dbReference type="CDD" id="cd11060">
    <property type="entry name" value="CYP57A1-like"/>
    <property type="match status" value="1"/>
</dbReference>
<sequence length="530" mass="59542">MATAITLLPLELGLHRFVDWPVHHALGVGVVVAVLGLLGSWTLAYLTSPLRHFPGPFLAGWTNLWRLALVCSNNYTTHIKQLHERHGAVVRIGPNTLDVDAPELIKTLYGTDGKWAKTDFYRSNSVRFGDRLVWNVFSEANQARHAAMKRPMVKYFSSGVALEKEPLVDDIIASFCHELDARFALDGGPECDLGAWVAFCAWDILGVVTLSKDFGYLEKGYDHDCNIKFNDRITDYFAFVGQMPFLGSLLEKMPLKRIGPPLLENVASFALRHIRARAQGRDDNFNPAVPDFLQHFLDAKAARPDLVDDELVFGYVLVTLLAGADTTAIAIRAVFYFILKHRRVWDRLADEVLAAGAGWEGVVAPYSAARALPYLEAVVRESLRLHPSVGMLLERRVPDGGLTLPDGRFVPENTEIGINPLVANRNRAVWGPDADEFRPERWLPQPGESPDDDAFRDRLRRFNAADLTFGGGARVCIGRNFAYLEIYKIVATLIRRYHIELVHPDRDWNVSGSWFRRQKGIVCRFARRSG</sequence>
<comment type="cofactor">
    <cofactor evidence="1 7">
        <name>heme</name>
        <dbReference type="ChEBI" id="CHEBI:30413"/>
    </cofactor>
</comment>
<dbReference type="Gene3D" id="1.10.630.10">
    <property type="entry name" value="Cytochrome P450"/>
    <property type="match status" value="1"/>
</dbReference>
<evidence type="ECO:0000256" key="8">
    <source>
        <dbReference type="RuleBase" id="RU000461"/>
    </source>
</evidence>
<proteinExistence type="inferred from homology"/>
<dbReference type="InterPro" id="IPR050121">
    <property type="entry name" value="Cytochrome_P450_monoxygenase"/>
</dbReference>
<dbReference type="GO" id="GO:0005506">
    <property type="term" value="F:iron ion binding"/>
    <property type="evidence" value="ECO:0007669"/>
    <property type="project" value="InterPro"/>
</dbReference>
<reference evidence="10 11" key="2">
    <citation type="journal article" date="2017" name="Sci. Rep.">
        <title>Ant-infecting Ophiocordyceps genomes reveal a high diversity of potential behavioral manipulation genes and a possible major role for enterotoxins.</title>
        <authorList>
            <person name="de Bekker C."/>
            <person name="Ohm R.A."/>
            <person name="Evans H.C."/>
            <person name="Brachmann A."/>
            <person name="Hughes D.P."/>
        </authorList>
    </citation>
    <scope>NUCLEOTIDE SEQUENCE [LARGE SCALE GENOMIC DNA]</scope>
    <source>
        <strain evidence="10 11">SC16a</strain>
    </source>
</reference>
<dbReference type="InterPro" id="IPR036396">
    <property type="entry name" value="Cyt_P450_sf"/>
</dbReference>
<dbReference type="GO" id="GO:0004497">
    <property type="term" value="F:monooxygenase activity"/>
    <property type="evidence" value="ECO:0007669"/>
    <property type="project" value="UniProtKB-KW"/>
</dbReference>
<dbReference type="STRING" id="268505.A0A2A9PJ30"/>
<accession>A0A2A9PJ30</accession>
<evidence type="ECO:0000256" key="6">
    <source>
        <dbReference type="ARBA" id="ARBA00023033"/>
    </source>
</evidence>
<keyword evidence="9" id="KW-1133">Transmembrane helix</keyword>
<dbReference type="GO" id="GO:0016705">
    <property type="term" value="F:oxidoreductase activity, acting on paired donors, with incorporation or reduction of molecular oxygen"/>
    <property type="evidence" value="ECO:0007669"/>
    <property type="project" value="InterPro"/>
</dbReference>
<keyword evidence="4 7" id="KW-0479">Metal-binding</keyword>
<dbReference type="PRINTS" id="PR00385">
    <property type="entry name" value="P450"/>
</dbReference>
<keyword evidence="9" id="KW-0812">Transmembrane</keyword>
<keyword evidence="9" id="KW-0472">Membrane</keyword>
<comment type="caution">
    <text evidence="10">The sequence shown here is derived from an EMBL/GenBank/DDBJ whole genome shotgun (WGS) entry which is preliminary data.</text>
</comment>
<evidence type="ECO:0000256" key="7">
    <source>
        <dbReference type="PIRSR" id="PIRSR602403-1"/>
    </source>
</evidence>
<dbReference type="SUPFAM" id="SSF48264">
    <property type="entry name" value="Cytochrome P450"/>
    <property type="match status" value="1"/>
</dbReference>
<evidence type="ECO:0000256" key="2">
    <source>
        <dbReference type="ARBA" id="ARBA00010617"/>
    </source>
</evidence>
<evidence type="ECO:0000256" key="1">
    <source>
        <dbReference type="ARBA" id="ARBA00001971"/>
    </source>
</evidence>
<evidence type="ECO:0000313" key="10">
    <source>
        <dbReference type="EMBL" id="PFH60897.1"/>
    </source>
</evidence>
<keyword evidence="11" id="KW-1185">Reference proteome</keyword>
<name>A0A2A9PJ30_OPHUN</name>
<comment type="similarity">
    <text evidence="2 8">Belongs to the cytochrome P450 family.</text>
</comment>